<reference evidence="1 2" key="1">
    <citation type="submission" date="2017-07" db="EMBL/GenBank/DDBJ databases">
        <title>Phylogenetic study on the rhizospheric bacterium Ochrobactrum sp. A44.</title>
        <authorList>
            <person name="Krzyzanowska D.M."/>
            <person name="Ossowicki A."/>
            <person name="Rajewska M."/>
            <person name="Maciag T."/>
            <person name="Kaczynski Z."/>
            <person name="Czerwicka M."/>
            <person name="Jafra S."/>
        </authorList>
    </citation>
    <scope>NUCLEOTIDE SEQUENCE [LARGE SCALE GENOMIC DNA]</scope>
    <source>
        <strain evidence="1 2">CCUG 30717</strain>
    </source>
</reference>
<dbReference type="AlphaFoldDB" id="A0A256GPU8"/>
<evidence type="ECO:0000313" key="1">
    <source>
        <dbReference type="EMBL" id="OYR29018.1"/>
    </source>
</evidence>
<protein>
    <submittedName>
        <fullName evidence="1">Uncharacterized protein</fullName>
    </submittedName>
</protein>
<comment type="caution">
    <text evidence="1">The sequence shown here is derived from an EMBL/GenBank/DDBJ whole genome shotgun (WGS) entry which is preliminary data.</text>
</comment>
<gene>
    <name evidence="1" type="ORF">CEV34_1030</name>
</gene>
<name>A0A256GPU8_9HYPH</name>
<proteinExistence type="predicted"/>
<sequence length="41" mass="4289">MMGGAPLKNNNNAGVVRISSITGFLHGVIPKNGWTKPVQLA</sequence>
<dbReference type="EMBL" id="NNRM01000012">
    <property type="protein sequence ID" value="OYR29018.1"/>
    <property type="molecule type" value="Genomic_DNA"/>
</dbReference>
<accession>A0A256GPU8</accession>
<keyword evidence="2" id="KW-1185">Reference proteome</keyword>
<dbReference type="Proteomes" id="UP000216188">
    <property type="component" value="Unassembled WGS sequence"/>
</dbReference>
<evidence type="ECO:0000313" key="2">
    <source>
        <dbReference type="Proteomes" id="UP000216188"/>
    </source>
</evidence>
<organism evidence="1 2">
    <name type="scientific">Brucella pseudogrignonensis</name>
    <dbReference type="NCBI Taxonomy" id="419475"/>
    <lineage>
        <taxon>Bacteria</taxon>
        <taxon>Pseudomonadati</taxon>
        <taxon>Pseudomonadota</taxon>
        <taxon>Alphaproteobacteria</taxon>
        <taxon>Hyphomicrobiales</taxon>
        <taxon>Brucellaceae</taxon>
        <taxon>Brucella/Ochrobactrum group</taxon>
        <taxon>Brucella</taxon>
    </lineage>
</organism>